<dbReference type="RefSeq" id="WP_121063388.1">
    <property type="nucleotide sequence ID" value="NZ_RBIQ01000007.1"/>
</dbReference>
<dbReference type="CDD" id="cd06976">
    <property type="entry name" value="cupin_MtlR-like_N"/>
    <property type="match status" value="1"/>
</dbReference>
<dbReference type="PANTHER" id="PTHR43280:SF27">
    <property type="entry name" value="TRANSCRIPTIONAL REGULATOR MTLR"/>
    <property type="match status" value="1"/>
</dbReference>
<sequence>MKLHLISRDNLENTSFTVTRHNEPSFLKVWHYHPELELVLTLKSTGTRFVGDSIKKFEEGDLVLIGKNLPHMWVNDDYYFEPNSGLMAEDIVIHFREEFLGKDFFETKEMKPIGKLLEKAKFGIKFINVNSSIPEKIENISSLNSFERTLELLSILNNLALHNTYEVLSSEGYIKTFNKTKNVTLDNTYVYIFENFNKPISLEDVANVANMNPSAFSRYFKRINRKTFSRYLNEVRIGYACNQLIEQRGNIASICYESGFNNISNFNRQFKNITNKTPSEYLKHFTDTN</sequence>
<gene>
    <name evidence="5" type="ORF">CLV91_0373</name>
</gene>
<keyword evidence="1" id="KW-0805">Transcription regulation</keyword>
<dbReference type="PROSITE" id="PS00041">
    <property type="entry name" value="HTH_ARAC_FAMILY_1"/>
    <property type="match status" value="1"/>
</dbReference>
<keyword evidence="3" id="KW-0804">Transcription</keyword>
<evidence type="ECO:0000256" key="3">
    <source>
        <dbReference type="ARBA" id="ARBA00023163"/>
    </source>
</evidence>
<dbReference type="InterPro" id="IPR018062">
    <property type="entry name" value="HTH_AraC-typ_CS"/>
</dbReference>
<comment type="caution">
    <text evidence="5">The sequence shown here is derived from an EMBL/GenBank/DDBJ whole genome shotgun (WGS) entry which is preliminary data.</text>
</comment>
<dbReference type="EMBL" id="RBIQ01000007">
    <property type="protein sequence ID" value="RKR14298.1"/>
    <property type="molecule type" value="Genomic_DNA"/>
</dbReference>
<dbReference type="PANTHER" id="PTHR43280">
    <property type="entry name" value="ARAC-FAMILY TRANSCRIPTIONAL REGULATOR"/>
    <property type="match status" value="1"/>
</dbReference>
<dbReference type="SMART" id="SM00342">
    <property type="entry name" value="HTH_ARAC"/>
    <property type="match status" value="1"/>
</dbReference>
<organism evidence="5 6">
    <name type="scientific">Maribacter vaceletii</name>
    <dbReference type="NCBI Taxonomy" id="1206816"/>
    <lineage>
        <taxon>Bacteria</taxon>
        <taxon>Pseudomonadati</taxon>
        <taxon>Bacteroidota</taxon>
        <taxon>Flavobacteriia</taxon>
        <taxon>Flavobacteriales</taxon>
        <taxon>Flavobacteriaceae</taxon>
        <taxon>Maribacter</taxon>
    </lineage>
</organism>
<dbReference type="AlphaFoldDB" id="A0A495EBN2"/>
<keyword evidence="6" id="KW-1185">Reference proteome</keyword>
<dbReference type="InterPro" id="IPR009057">
    <property type="entry name" value="Homeodomain-like_sf"/>
</dbReference>
<dbReference type="SUPFAM" id="SSF51182">
    <property type="entry name" value="RmlC-like cupins"/>
    <property type="match status" value="1"/>
</dbReference>
<evidence type="ECO:0000256" key="1">
    <source>
        <dbReference type="ARBA" id="ARBA00023015"/>
    </source>
</evidence>
<evidence type="ECO:0000313" key="6">
    <source>
        <dbReference type="Proteomes" id="UP000269412"/>
    </source>
</evidence>
<dbReference type="SUPFAM" id="SSF46689">
    <property type="entry name" value="Homeodomain-like"/>
    <property type="match status" value="2"/>
</dbReference>
<dbReference type="GO" id="GO:0043565">
    <property type="term" value="F:sequence-specific DNA binding"/>
    <property type="evidence" value="ECO:0007669"/>
    <property type="project" value="InterPro"/>
</dbReference>
<dbReference type="Gene3D" id="1.10.10.60">
    <property type="entry name" value="Homeodomain-like"/>
    <property type="match status" value="2"/>
</dbReference>
<dbReference type="Pfam" id="PF12833">
    <property type="entry name" value="HTH_18"/>
    <property type="match status" value="1"/>
</dbReference>
<dbReference type="PROSITE" id="PS01124">
    <property type="entry name" value="HTH_ARAC_FAMILY_2"/>
    <property type="match status" value="1"/>
</dbReference>
<dbReference type="InterPro" id="IPR018060">
    <property type="entry name" value="HTH_AraC"/>
</dbReference>
<feature type="domain" description="HTH araC/xylS-type" evidence="4">
    <location>
        <begin position="186"/>
        <end position="284"/>
    </location>
</feature>
<evidence type="ECO:0000256" key="2">
    <source>
        <dbReference type="ARBA" id="ARBA00023125"/>
    </source>
</evidence>
<protein>
    <submittedName>
        <fullName evidence="5">AraC family transcriptional regulator</fullName>
    </submittedName>
</protein>
<name>A0A495EBN2_9FLAO</name>
<keyword evidence="2" id="KW-0238">DNA-binding</keyword>
<dbReference type="GO" id="GO:0003700">
    <property type="term" value="F:DNA-binding transcription factor activity"/>
    <property type="evidence" value="ECO:0007669"/>
    <property type="project" value="InterPro"/>
</dbReference>
<reference evidence="5 6" key="1">
    <citation type="submission" date="2018-10" db="EMBL/GenBank/DDBJ databases">
        <title>Genomic Encyclopedia of Archaeal and Bacterial Type Strains, Phase II (KMG-II): from individual species to whole genera.</title>
        <authorList>
            <person name="Goeker M."/>
        </authorList>
    </citation>
    <scope>NUCLEOTIDE SEQUENCE [LARGE SCALE GENOMIC DNA]</scope>
    <source>
        <strain evidence="5 6">DSM 25230</strain>
    </source>
</reference>
<dbReference type="Proteomes" id="UP000269412">
    <property type="component" value="Unassembled WGS sequence"/>
</dbReference>
<evidence type="ECO:0000259" key="4">
    <source>
        <dbReference type="PROSITE" id="PS01124"/>
    </source>
</evidence>
<evidence type="ECO:0000313" key="5">
    <source>
        <dbReference type="EMBL" id="RKR14298.1"/>
    </source>
</evidence>
<dbReference type="OrthoDB" id="1410704at2"/>
<dbReference type="Gene3D" id="2.60.120.10">
    <property type="entry name" value="Jelly Rolls"/>
    <property type="match status" value="1"/>
</dbReference>
<proteinExistence type="predicted"/>
<dbReference type="InterPro" id="IPR011051">
    <property type="entry name" value="RmlC_Cupin_sf"/>
</dbReference>
<accession>A0A495EBN2</accession>
<dbReference type="InterPro" id="IPR014710">
    <property type="entry name" value="RmlC-like_jellyroll"/>
</dbReference>